<evidence type="ECO:0000256" key="1">
    <source>
        <dbReference type="SAM" id="MobiDB-lite"/>
    </source>
</evidence>
<dbReference type="Proteomes" id="UP001497516">
    <property type="component" value="Chromosome 9"/>
</dbReference>
<dbReference type="AlphaFoldDB" id="A0AAV2GMQ8"/>
<dbReference type="EMBL" id="OZ034822">
    <property type="protein sequence ID" value="CAL1412086.1"/>
    <property type="molecule type" value="Genomic_DNA"/>
</dbReference>
<feature type="compositionally biased region" description="Basic and acidic residues" evidence="1">
    <location>
        <begin position="24"/>
        <end position="36"/>
    </location>
</feature>
<evidence type="ECO:0000313" key="2">
    <source>
        <dbReference type="EMBL" id="CAL1412086.1"/>
    </source>
</evidence>
<name>A0AAV2GMQ8_9ROSI</name>
<feature type="region of interest" description="Disordered" evidence="1">
    <location>
        <begin position="1"/>
        <end position="95"/>
    </location>
</feature>
<proteinExistence type="predicted"/>
<accession>A0AAV2GMQ8</accession>
<gene>
    <name evidence="2" type="ORF">LTRI10_LOCUS51402</name>
</gene>
<feature type="compositionally biased region" description="Basic residues" evidence="1">
    <location>
        <begin position="37"/>
        <end position="48"/>
    </location>
</feature>
<reference evidence="2 3" key="1">
    <citation type="submission" date="2024-04" db="EMBL/GenBank/DDBJ databases">
        <authorList>
            <person name="Fracassetti M."/>
        </authorList>
    </citation>
    <scope>NUCLEOTIDE SEQUENCE [LARGE SCALE GENOMIC DNA]</scope>
</reference>
<feature type="compositionally biased region" description="Basic and acidic residues" evidence="1">
    <location>
        <begin position="78"/>
        <end position="94"/>
    </location>
</feature>
<protein>
    <submittedName>
        <fullName evidence="2">Uncharacterized protein</fullName>
    </submittedName>
</protein>
<keyword evidence="3" id="KW-1185">Reference proteome</keyword>
<sequence length="153" mass="16966">MGEKKRFKAAHTLPLIPSPVTAISRERESEVKGKEKERKKRRGHHSVLKHSSSSRQETHPHVDPPNVVASPSTVLDSTSKKKGESEGIEGEGKEGAWALGFGRENVRNVPWSRICVWRSVDASSELHRSFVGVSTESGNFWSSTKLRKVNTVA</sequence>
<evidence type="ECO:0000313" key="3">
    <source>
        <dbReference type="Proteomes" id="UP001497516"/>
    </source>
</evidence>
<organism evidence="2 3">
    <name type="scientific">Linum trigynum</name>
    <dbReference type="NCBI Taxonomy" id="586398"/>
    <lineage>
        <taxon>Eukaryota</taxon>
        <taxon>Viridiplantae</taxon>
        <taxon>Streptophyta</taxon>
        <taxon>Embryophyta</taxon>
        <taxon>Tracheophyta</taxon>
        <taxon>Spermatophyta</taxon>
        <taxon>Magnoliopsida</taxon>
        <taxon>eudicotyledons</taxon>
        <taxon>Gunneridae</taxon>
        <taxon>Pentapetalae</taxon>
        <taxon>rosids</taxon>
        <taxon>fabids</taxon>
        <taxon>Malpighiales</taxon>
        <taxon>Linaceae</taxon>
        <taxon>Linum</taxon>
    </lineage>
</organism>